<dbReference type="Proteomes" id="UP000631300">
    <property type="component" value="Unassembled WGS sequence"/>
</dbReference>
<protein>
    <submittedName>
        <fullName evidence="2">Uncharacterized protein</fullName>
    </submittedName>
</protein>
<dbReference type="EMBL" id="BMXP01000011">
    <property type="protein sequence ID" value="GGW94825.1"/>
    <property type="molecule type" value="Genomic_DNA"/>
</dbReference>
<evidence type="ECO:0000313" key="2">
    <source>
        <dbReference type="EMBL" id="GGW94825.1"/>
    </source>
</evidence>
<reference evidence="2" key="1">
    <citation type="journal article" date="2014" name="Int. J. Syst. Evol. Microbiol.">
        <title>Complete genome sequence of Corynebacterium casei LMG S-19264T (=DSM 44701T), isolated from a smear-ripened cheese.</title>
        <authorList>
            <consortium name="US DOE Joint Genome Institute (JGI-PGF)"/>
            <person name="Walter F."/>
            <person name="Albersmeier A."/>
            <person name="Kalinowski J."/>
            <person name="Ruckert C."/>
        </authorList>
    </citation>
    <scope>NUCLEOTIDE SEQUENCE</scope>
    <source>
        <strain evidence="2">KCTC 22164</strain>
    </source>
</reference>
<gene>
    <name evidence="2" type="ORF">GCM10007391_31320</name>
</gene>
<organism evidence="2 3">
    <name type="scientific">Alteromonas halophila</name>
    <dbReference type="NCBI Taxonomy" id="516698"/>
    <lineage>
        <taxon>Bacteria</taxon>
        <taxon>Pseudomonadati</taxon>
        <taxon>Pseudomonadota</taxon>
        <taxon>Gammaproteobacteria</taxon>
        <taxon>Alteromonadales</taxon>
        <taxon>Alteromonadaceae</taxon>
        <taxon>Alteromonas/Salinimonas group</taxon>
        <taxon>Alteromonas</taxon>
    </lineage>
</organism>
<dbReference type="RefSeq" id="WP_189408071.1">
    <property type="nucleotide sequence ID" value="NZ_BMXP01000011.1"/>
</dbReference>
<keyword evidence="3" id="KW-1185">Reference proteome</keyword>
<comment type="caution">
    <text evidence="2">The sequence shown here is derived from an EMBL/GenBank/DDBJ whole genome shotgun (WGS) entry which is preliminary data.</text>
</comment>
<reference evidence="2" key="2">
    <citation type="submission" date="2020-09" db="EMBL/GenBank/DDBJ databases">
        <authorList>
            <person name="Sun Q."/>
            <person name="Kim S."/>
        </authorList>
    </citation>
    <scope>NUCLEOTIDE SEQUENCE</scope>
    <source>
        <strain evidence="2">KCTC 22164</strain>
    </source>
</reference>
<evidence type="ECO:0000313" key="3">
    <source>
        <dbReference type="Proteomes" id="UP000631300"/>
    </source>
</evidence>
<proteinExistence type="predicted"/>
<name>A0A918MZW1_9ALTE</name>
<accession>A0A918MZW1</accession>
<evidence type="ECO:0000256" key="1">
    <source>
        <dbReference type="SAM" id="MobiDB-lite"/>
    </source>
</evidence>
<sequence>MEINTSLVTVGNDGNPKKVRPVSEQQQKNAERQAAPVQQELVKAPKSAADFQQASEYQRFVRDVSDNKSQQAISTYTSLARQSQREHVQTLFGVDTYV</sequence>
<dbReference type="AlphaFoldDB" id="A0A918MZW1"/>
<feature type="region of interest" description="Disordered" evidence="1">
    <location>
        <begin position="1"/>
        <end position="36"/>
    </location>
</feature>